<dbReference type="InterPro" id="IPR045087">
    <property type="entry name" value="Cu-oxidase_fam"/>
</dbReference>
<dbReference type="GO" id="GO:0016491">
    <property type="term" value="F:oxidoreductase activity"/>
    <property type="evidence" value="ECO:0007669"/>
    <property type="project" value="InterPro"/>
</dbReference>
<dbReference type="Pfam" id="PF07731">
    <property type="entry name" value="Cu-oxidase_2"/>
    <property type="match status" value="1"/>
</dbReference>
<dbReference type="GO" id="GO:0005507">
    <property type="term" value="F:copper ion binding"/>
    <property type="evidence" value="ECO:0007669"/>
    <property type="project" value="InterPro"/>
</dbReference>
<feature type="region of interest" description="Disordered" evidence="2">
    <location>
        <begin position="85"/>
        <end position="115"/>
    </location>
</feature>
<feature type="compositionally biased region" description="Pro residues" evidence="2">
    <location>
        <begin position="89"/>
        <end position="103"/>
    </location>
</feature>
<name>A0AAU9T1A2_THLAR</name>
<evidence type="ECO:0000256" key="1">
    <source>
        <dbReference type="ARBA" id="ARBA00010609"/>
    </source>
</evidence>
<organism evidence="4 5">
    <name type="scientific">Thlaspi arvense</name>
    <name type="common">Field penny-cress</name>
    <dbReference type="NCBI Taxonomy" id="13288"/>
    <lineage>
        <taxon>Eukaryota</taxon>
        <taxon>Viridiplantae</taxon>
        <taxon>Streptophyta</taxon>
        <taxon>Embryophyta</taxon>
        <taxon>Tracheophyta</taxon>
        <taxon>Spermatophyta</taxon>
        <taxon>Magnoliopsida</taxon>
        <taxon>eudicotyledons</taxon>
        <taxon>Gunneridae</taxon>
        <taxon>Pentapetalae</taxon>
        <taxon>rosids</taxon>
        <taxon>malvids</taxon>
        <taxon>Brassicales</taxon>
        <taxon>Brassicaceae</taxon>
        <taxon>Thlaspideae</taxon>
        <taxon>Thlaspi</taxon>
    </lineage>
</organism>
<dbReference type="Gene3D" id="2.60.40.420">
    <property type="entry name" value="Cupredoxins - blue copper proteins"/>
    <property type="match status" value="1"/>
</dbReference>
<dbReference type="SUPFAM" id="SSF49503">
    <property type="entry name" value="Cupredoxins"/>
    <property type="match status" value="1"/>
</dbReference>
<evidence type="ECO:0000256" key="2">
    <source>
        <dbReference type="SAM" id="MobiDB-lite"/>
    </source>
</evidence>
<keyword evidence="5" id="KW-1185">Reference proteome</keyword>
<protein>
    <recommendedName>
        <fullName evidence="3">Plastocyanin-like domain-containing protein</fullName>
    </recommendedName>
</protein>
<feature type="domain" description="Plastocyanin-like" evidence="3">
    <location>
        <begin position="1"/>
        <end position="81"/>
    </location>
</feature>
<dbReference type="AlphaFoldDB" id="A0AAU9T1A2"/>
<dbReference type="InterPro" id="IPR008972">
    <property type="entry name" value="Cupredoxin"/>
</dbReference>
<reference evidence="4 5" key="1">
    <citation type="submission" date="2022-03" db="EMBL/GenBank/DDBJ databases">
        <authorList>
            <person name="Nunn A."/>
            <person name="Chopra R."/>
            <person name="Nunn A."/>
            <person name="Contreras Garrido A."/>
        </authorList>
    </citation>
    <scope>NUCLEOTIDE SEQUENCE [LARGE SCALE GENOMIC DNA]</scope>
</reference>
<accession>A0AAU9T1A2</accession>
<dbReference type="EMBL" id="OU466862">
    <property type="protein sequence ID" value="CAH2074551.1"/>
    <property type="molecule type" value="Genomic_DNA"/>
</dbReference>
<evidence type="ECO:0000313" key="4">
    <source>
        <dbReference type="EMBL" id="CAH2074551.1"/>
    </source>
</evidence>
<comment type="similarity">
    <text evidence="1">Belongs to the multicopper oxidase family.</text>
</comment>
<dbReference type="Proteomes" id="UP000836841">
    <property type="component" value="Chromosome 6"/>
</dbReference>
<evidence type="ECO:0000259" key="3">
    <source>
        <dbReference type="Pfam" id="PF07731"/>
    </source>
</evidence>
<evidence type="ECO:0000313" key="5">
    <source>
        <dbReference type="Proteomes" id="UP000836841"/>
    </source>
</evidence>
<gene>
    <name evidence="4" type="ORF">TAV2_LOCUS20811</name>
</gene>
<dbReference type="PANTHER" id="PTHR11709">
    <property type="entry name" value="MULTI-COPPER OXIDASE"/>
    <property type="match status" value="1"/>
</dbReference>
<dbReference type="InterPro" id="IPR011706">
    <property type="entry name" value="Cu-oxidase_C"/>
</dbReference>
<proteinExistence type="inferred from homology"/>
<dbReference type="PANTHER" id="PTHR11709:SF251">
    <property type="entry name" value="LACCASE-8-RELATED"/>
    <property type="match status" value="1"/>
</dbReference>
<sequence>MHLHGFNFHVLAQGFGNYDPNQTAIKLNLVDPQMRNTIAVPTGGWAVILFVANNPGAWMFHCHMDAHLAFGIITVFIVRNGPTTATSLPSPPPDLPLCSPKPPVNYEHPTTDQYY</sequence>